<dbReference type="Gene3D" id="3.40.50.10540">
    <property type="entry name" value="Crotonobetainyl-coa:carnitine coa-transferase, domain 1"/>
    <property type="match status" value="1"/>
</dbReference>
<dbReference type="KEGG" id="rop:ROP_70870"/>
<accession>C1B5S3</accession>
<gene>
    <name evidence="1" type="ordered locus">ROP_70870</name>
</gene>
<sequence>MVEGVTGISAAFSVVTALYDSRATGEGQELDLSIIEPLLTILEPQLITQDQLGHTLKRTGNQAEMNAPRGMYETIDAEWVAVSASTVSTASRPRRLVGVGGMVEEEWFSVANGRRAHAADIDAALKPWIVVHQAALRLVARCAELPMLQFWTGGDSAFGSVADRGCSIDVRVAVDLCCGEGGDVGAGR</sequence>
<dbReference type="InterPro" id="IPR003673">
    <property type="entry name" value="CoA-Trfase_fam_III"/>
</dbReference>
<dbReference type="Proteomes" id="UP000002212">
    <property type="component" value="Chromosome"/>
</dbReference>
<name>C1B5S3_RHOOB</name>
<dbReference type="EMBL" id="AP011115">
    <property type="protein sequence ID" value="BAH55334.1"/>
    <property type="molecule type" value="Genomic_DNA"/>
</dbReference>
<evidence type="ECO:0000313" key="2">
    <source>
        <dbReference type="Proteomes" id="UP000002212"/>
    </source>
</evidence>
<dbReference type="InterPro" id="IPR023606">
    <property type="entry name" value="CoA-Trfase_III_dom_1_sf"/>
</dbReference>
<dbReference type="GO" id="GO:0003824">
    <property type="term" value="F:catalytic activity"/>
    <property type="evidence" value="ECO:0007669"/>
    <property type="project" value="InterPro"/>
</dbReference>
<dbReference type="SUPFAM" id="SSF89796">
    <property type="entry name" value="CoA-transferase family III (CaiB/BaiF)"/>
    <property type="match status" value="1"/>
</dbReference>
<organism evidence="1 2">
    <name type="scientific">Rhodococcus opacus (strain B4)</name>
    <dbReference type="NCBI Taxonomy" id="632772"/>
    <lineage>
        <taxon>Bacteria</taxon>
        <taxon>Bacillati</taxon>
        <taxon>Actinomycetota</taxon>
        <taxon>Actinomycetes</taxon>
        <taxon>Mycobacteriales</taxon>
        <taxon>Nocardiaceae</taxon>
        <taxon>Rhodococcus</taxon>
    </lineage>
</organism>
<protein>
    <submittedName>
        <fullName evidence="1">Uncharacterized protein</fullName>
    </submittedName>
</protein>
<proteinExistence type="predicted"/>
<dbReference type="AlphaFoldDB" id="C1B5S3"/>
<dbReference type="InterPro" id="IPR044855">
    <property type="entry name" value="CoA-Trfase_III_dom3_sf"/>
</dbReference>
<dbReference type="Gene3D" id="3.30.1540.10">
    <property type="entry name" value="formyl-coa transferase, domain 3"/>
    <property type="match status" value="1"/>
</dbReference>
<dbReference type="Pfam" id="PF02515">
    <property type="entry name" value="CoA_transf_3"/>
    <property type="match status" value="1"/>
</dbReference>
<dbReference type="HOGENOM" id="CLU_1440057_0_0_11"/>
<reference evidence="1 2" key="1">
    <citation type="submission" date="2009-03" db="EMBL/GenBank/DDBJ databases">
        <title>Comparison of the complete genome sequences of Rhodococcus erythropolis PR4 and Rhodococcus opacus B4.</title>
        <authorList>
            <person name="Takarada H."/>
            <person name="Sekine M."/>
            <person name="Hosoyama A."/>
            <person name="Yamada R."/>
            <person name="Fujisawa T."/>
            <person name="Omata S."/>
            <person name="Shimizu A."/>
            <person name="Tsukatani N."/>
            <person name="Tanikawa S."/>
            <person name="Fujita N."/>
            <person name="Harayama S."/>
        </authorList>
    </citation>
    <scope>NUCLEOTIDE SEQUENCE [LARGE SCALE GENOMIC DNA]</scope>
    <source>
        <strain evidence="1 2">B4</strain>
    </source>
</reference>
<dbReference type="STRING" id="632772.ROP_70870"/>
<evidence type="ECO:0000313" key="1">
    <source>
        <dbReference type="EMBL" id="BAH55334.1"/>
    </source>
</evidence>